<dbReference type="AlphaFoldDB" id="Q0CBE5"/>
<reference evidence="3" key="1">
    <citation type="submission" date="2005-09" db="EMBL/GenBank/DDBJ databases">
        <title>Annotation of the Aspergillus terreus NIH2624 genome.</title>
        <authorList>
            <person name="Birren B.W."/>
            <person name="Lander E.S."/>
            <person name="Galagan J.E."/>
            <person name="Nusbaum C."/>
            <person name="Devon K."/>
            <person name="Henn M."/>
            <person name="Ma L.-J."/>
            <person name="Jaffe D.B."/>
            <person name="Butler J."/>
            <person name="Alvarez P."/>
            <person name="Gnerre S."/>
            <person name="Grabherr M."/>
            <person name="Kleber M."/>
            <person name="Mauceli E.W."/>
            <person name="Brockman W."/>
            <person name="Rounsley S."/>
            <person name="Young S.K."/>
            <person name="LaButti K."/>
            <person name="Pushparaj V."/>
            <person name="DeCaprio D."/>
            <person name="Crawford M."/>
            <person name="Koehrsen M."/>
            <person name="Engels R."/>
            <person name="Montgomery P."/>
            <person name="Pearson M."/>
            <person name="Howarth C."/>
            <person name="Larson L."/>
            <person name="Luoma S."/>
            <person name="White J."/>
            <person name="Alvarado L."/>
            <person name="Kodira C.D."/>
            <person name="Zeng Q."/>
            <person name="Oleary S."/>
            <person name="Yandava C."/>
            <person name="Denning D.W."/>
            <person name="Nierman W.C."/>
            <person name="Milne T."/>
            <person name="Madden K."/>
        </authorList>
    </citation>
    <scope>NUCLEOTIDE SEQUENCE [LARGE SCALE GENOMIC DNA]</scope>
    <source>
        <strain evidence="3">NIH 2624 / FGSC A1156</strain>
    </source>
</reference>
<dbReference type="PANTHER" id="PTHR28266:SF1">
    <property type="entry name" value="LARGE RIBOSOMAL SUBUNIT PROTEIN ML58"/>
    <property type="match status" value="1"/>
</dbReference>
<dbReference type="eggNOG" id="ENOG502S0A4">
    <property type="taxonomic scope" value="Eukaryota"/>
</dbReference>
<dbReference type="InterPro" id="IPR024388">
    <property type="entry name" value="Ribosomal_mL58"/>
</dbReference>
<dbReference type="GO" id="GO:0005762">
    <property type="term" value="C:mitochondrial large ribosomal subunit"/>
    <property type="evidence" value="ECO:0007669"/>
    <property type="project" value="TreeGrafter"/>
</dbReference>
<sequence>MNGTVLLSEERLEEREELRGYEETAMKRRRILRQQRIIIKEVIPITIRSQSNSTGFGPGGETGVLPPGKYRIRIPFSWGMDNKDCDNTVHIPIRHGGTGTSGSQAGHGTRSWEGKSSNSMIEPSKPRGSSPVLVVSIHFPCLFSSSSGPTITTCSSLAFIISTAILRTGNRGISSVPAMAATIVAPKRPFLSLPFLLPSSCDGVALELRRNQSSYRRTKQRLRVKPDASFGVSSTHVQEHIIYNPPSSAPSVYHTPTKFLPADDVRRTLRPERALNQTNAAELPSVFKGTVEKKYHLKPSDIEEIRKLRLSDPMTWSRWKLAKRFQCSPMFIAMVCEAGPQKKEIQKQVLEAVQSRWGSKRRMAREDRQLRKESWGRDE</sequence>
<evidence type="ECO:0000313" key="2">
    <source>
        <dbReference type="EMBL" id="EAU31121.1"/>
    </source>
</evidence>
<name>Q0CBE5_ASPTN</name>
<evidence type="ECO:0000313" key="3">
    <source>
        <dbReference type="Proteomes" id="UP000007963"/>
    </source>
</evidence>
<feature type="compositionally biased region" description="Basic and acidic residues" evidence="1">
    <location>
        <begin position="364"/>
        <end position="379"/>
    </location>
</feature>
<dbReference type="EMBL" id="CH476606">
    <property type="protein sequence ID" value="EAU31121.1"/>
    <property type="molecule type" value="Genomic_DNA"/>
</dbReference>
<dbReference type="STRING" id="341663.Q0CBE5"/>
<dbReference type="RefSeq" id="XP_001217575.1">
    <property type="nucleotide sequence ID" value="XM_001217574.1"/>
</dbReference>
<dbReference type="PANTHER" id="PTHR28266">
    <property type="entry name" value="54S RIBOSOMAL PROTEIN L20, MITOCHONDRIAL"/>
    <property type="match status" value="1"/>
</dbReference>
<gene>
    <name evidence="2" type="ORF">ATEG_08989</name>
</gene>
<evidence type="ECO:0008006" key="4">
    <source>
        <dbReference type="Google" id="ProtNLM"/>
    </source>
</evidence>
<protein>
    <recommendedName>
        <fullName evidence="4">60S ribosomal protein L20</fullName>
    </recommendedName>
</protein>
<proteinExistence type="predicted"/>
<dbReference type="GeneID" id="4323484"/>
<dbReference type="OrthoDB" id="6021263at2759"/>
<accession>Q0CBE5</accession>
<evidence type="ECO:0000256" key="1">
    <source>
        <dbReference type="SAM" id="MobiDB-lite"/>
    </source>
</evidence>
<organism evidence="2 3">
    <name type="scientific">Aspergillus terreus (strain NIH 2624 / FGSC A1156)</name>
    <dbReference type="NCBI Taxonomy" id="341663"/>
    <lineage>
        <taxon>Eukaryota</taxon>
        <taxon>Fungi</taxon>
        <taxon>Dikarya</taxon>
        <taxon>Ascomycota</taxon>
        <taxon>Pezizomycotina</taxon>
        <taxon>Eurotiomycetes</taxon>
        <taxon>Eurotiomycetidae</taxon>
        <taxon>Eurotiales</taxon>
        <taxon>Aspergillaceae</taxon>
        <taxon>Aspergillus</taxon>
        <taxon>Aspergillus subgen. Circumdati</taxon>
    </lineage>
</organism>
<dbReference type="GO" id="GO:0003735">
    <property type="term" value="F:structural constituent of ribosome"/>
    <property type="evidence" value="ECO:0007669"/>
    <property type="project" value="TreeGrafter"/>
</dbReference>
<dbReference type="Proteomes" id="UP000007963">
    <property type="component" value="Unassembled WGS sequence"/>
</dbReference>
<feature type="region of interest" description="Disordered" evidence="1">
    <location>
        <begin position="94"/>
        <end position="126"/>
    </location>
</feature>
<feature type="region of interest" description="Disordered" evidence="1">
    <location>
        <begin position="356"/>
        <end position="379"/>
    </location>
</feature>
<dbReference type="VEuPathDB" id="FungiDB:ATEG_08989"/>
<dbReference type="HOGENOM" id="CLU_729536_0_0_1"/>
<dbReference type="Pfam" id="PF12824">
    <property type="entry name" value="MRP-L20"/>
    <property type="match status" value="1"/>
</dbReference>